<evidence type="ECO:0000259" key="7">
    <source>
        <dbReference type="Pfam" id="PF14322"/>
    </source>
</evidence>
<dbReference type="InterPro" id="IPR033985">
    <property type="entry name" value="SusD-like_N"/>
</dbReference>
<dbReference type="Gene3D" id="1.25.40.390">
    <property type="match status" value="1"/>
</dbReference>
<reference evidence="8 9" key="1">
    <citation type="submission" date="2019-08" db="EMBL/GenBank/DDBJ databases">
        <title>Seonamhaeicola sediminis sp. nov., isolated from marine sediment.</title>
        <authorList>
            <person name="Cao W.R."/>
        </authorList>
    </citation>
    <scope>NUCLEOTIDE SEQUENCE [LARGE SCALE GENOMIC DNA]</scope>
    <source>
        <strain evidence="8 9">1505</strain>
    </source>
</reference>
<feature type="domain" description="SusD-like N-terminal" evidence="7">
    <location>
        <begin position="28"/>
        <end position="237"/>
    </location>
</feature>
<evidence type="ECO:0000313" key="9">
    <source>
        <dbReference type="Proteomes" id="UP000321080"/>
    </source>
</evidence>
<dbReference type="Pfam" id="PF07980">
    <property type="entry name" value="SusD_RagB"/>
    <property type="match status" value="1"/>
</dbReference>
<dbReference type="Proteomes" id="UP000321080">
    <property type="component" value="Unassembled WGS sequence"/>
</dbReference>
<keyword evidence="4" id="KW-0472">Membrane</keyword>
<dbReference type="Pfam" id="PF14322">
    <property type="entry name" value="SusD-like_3"/>
    <property type="match status" value="1"/>
</dbReference>
<protein>
    <submittedName>
        <fullName evidence="8">RagB/SusD family nutrient uptake outer membrane protein</fullName>
    </submittedName>
</protein>
<dbReference type="EMBL" id="VRKQ01000018">
    <property type="protein sequence ID" value="TXG35139.1"/>
    <property type="molecule type" value="Genomic_DNA"/>
</dbReference>
<dbReference type="AlphaFoldDB" id="A0A5C7GE06"/>
<dbReference type="OrthoDB" id="5694214at2"/>
<sequence length="591" mass="66937">MIMKKLLKINIVLIIGFCLTMTGCKDDFLVQDNPNAISPATFWNNIQDLNYGLNAVYDAFSNGNSYRLVDELARSDYSWANGWQRPNNTNIYYQQTFNEASDANRHKWANLYTTIFRANQVIAACEDLAGTHGSEDTEEDANLVLAQARWHRAYAYFNLHNHFNNGQVIIWDEVPTSETGYYKAVSSSQEVLDFYRADLEFAEANLPSTWLEDANDDSDLGRVTSGSAVALLGQSYLFDGDFATASTYFKRVIDNYGYALTPHPMSNMTTYDELNEESIIEIIYTLALIDGKSSASTANVNQLLTGKQGWWGGVASNWLIQEYRNDPLDFSDERNMVTLPDGSPGFRRYTLRTSYSVAIADDDDTPYYGFSKTGLGTNFNVKMTCFWRKHTNWDIGASEREVEGTDGTTISGVNERLLRLAEIYLNYAECQIELGNVDEAMLYINKVRRRAGAQLLGPAGSGEFPFNDHDNLTYDATSLREHLRHKEYPLELSCEGPGGDRSIDLRRWGIKKQRYQELAQREYVGTSFQMENDEGNLIWKWGALCDEVAIGDGDPDWAEFQEAAVNYNEALHAYWPLPAAEEIANPDLYNF</sequence>
<proteinExistence type="inferred from homology"/>
<comment type="subcellular location">
    <subcellularLocation>
        <location evidence="1">Cell outer membrane</location>
    </subcellularLocation>
</comment>
<keyword evidence="9" id="KW-1185">Reference proteome</keyword>
<evidence type="ECO:0000256" key="1">
    <source>
        <dbReference type="ARBA" id="ARBA00004442"/>
    </source>
</evidence>
<dbReference type="InterPro" id="IPR011990">
    <property type="entry name" value="TPR-like_helical_dom_sf"/>
</dbReference>
<accession>A0A5C7GE06</accession>
<evidence type="ECO:0000256" key="4">
    <source>
        <dbReference type="ARBA" id="ARBA00023136"/>
    </source>
</evidence>
<name>A0A5C7GE06_9FLAO</name>
<gene>
    <name evidence="8" type="ORF">FUA22_15400</name>
</gene>
<comment type="similarity">
    <text evidence="2">Belongs to the SusD family.</text>
</comment>
<comment type="caution">
    <text evidence="8">The sequence shown here is derived from an EMBL/GenBank/DDBJ whole genome shotgun (WGS) entry which is preliminary data.</text>
</comment>
<dbReference type="SUPFAM" id="SSF48452">
    <property type="entry name" value="TPR-like"/>
    <property type="match status" value="1"/>
</dbReference>
<keyword evidence="5" id="KW-0998">Cell outer membrane</keyword>
<evidence type="ECO:0000313" key="8">
    <source>
        <dbReference type="EMBL" id="TXG35139.1"/>
    </source>
</evidence>
<feature type="domain" description="RagB/SusD" evidence="6">
    <location>
        <begin position="383"/>
        <end position="589"/>
    </location>
</feature>
<evidence type="ECO:0000259" key="6">
    <source>
        <dbReference type="Pfam" id="PF07980"/>
    </source>
</evidence>
<keyword evidence="3" id="KW-0732">Signal</keyword>
<evidence type="ECO:0000256" key="3">
    <source>
        <dbReference type="ARBA" id="ARBA00022729"/>
    </source>
</evidence>
<dbReference type="GO" id="GO:0009279">
    <property type="term" value="C:cell outer membrane"/>
    <property type="evidence" value="ECO:0007669"/>
    <property type="project" value="UniProtKB-SubCell"/>
</dbReference>
<organism evidence="8 9">
    <name type="scientific">Seonamhaeicola maritimus</name>
    <dbReference type="NCBI Taxonomy" id="2591822"/>
    <lineage>
        <taxon>Bacteria</taxon>
        <taxon>Pseudomonadati</taxon>
        <taxon>Bacteroidota</taxon>
        <taxon>Flavobacteriia</taxon>
        <taxon>Flavobacteriales</taxon>
        <taxon>Flavobacteriaceae</taxon>
    </lineage>
</organism>
<dbReference type="InterPro" id="IPR012944">
    <property type="entry name" value="SusD_RagB_dom"/>
</dbReference>
<dbReference type="PROSITE" id="PS51257">
    <property type="entry name" value="PROKAR_LIPOPROTEIN"/>
    <property type="match status" value="1"/>
</dbReference>
<evidence type="ECO:0000256" key="5">
    <source>
        <dbReference type="ARBA" id="ARBA00023237"/>
    </source>
</evidence>
<evidence type="ECO:0000256" key="2">
    <source>
        <dbReference type="ARBA" id="ARBA00006275"/>
    </source>
</evidence>